<evidence type="ECO:0000313" key="1">
    <source>
        <dbReference type="Proteomes" id="UP000095282"/>
    </source>
</evidence>
<dbReference type="Proteomes" id="UP000095282">
    <property type="component" value="Unplaced"/>
</dbReference>
<name>A0A1I7TX15_9PELO</name>
<dbReference type="WBParaSite" id="Csp11.Scaffold629.g12650.t1">
    <property type="protein sequence ID" value="Csp11.Scaffold629.g12650.t1"/>
    <property type="gene ID" value="Csp11.Scaffold629.g12650"/>
</dbReference>
<keyword evidence="1" id="KW-1185">Reference proteome</keyword>
<proteinExistence type="predicted"/>
<sequence length="164" mass="18639">MCDIDLLDATQEMDIERESDGMLATVRIEKHRFHFYLQAIGVISGKVQEETIQFEVESSSDLPNIPEIPNFVVKSDFQDKETAIVKVGSVIPLNSEIEVLGSYSERVQATFQEDNIILDTVPCLQNQPCEVTFPFTVILILRNGESHREALLTFEEEKTKNTNF</sequence>
<dbReference type="STRING" id="1561998.A0A1I7TX15"/>
<protein>
    <submittedName>
        <fullName evidence="2">DUF1573 domain-containing protein</fullName>
    </submittedName>
</protein>
<dbReference type="AlphaFoldDB" id="A0A1I7TX15"/>
<organism evidence="1 2">
    <name type="scientific">Caenorhabditis tropicalis</name>
    <dbReference type="NCBI Taxonomy" id="1561998"/>
    <lineage>
        <taxon>Eukaryota</taxon>
        <taxon>Metazoa</taxon>
        <taxon>Ecdysozoa</taxon>
        <taxon>Nematoda</taxon>
        <taxon>Chromadorea</taxon>
        <taxon>Rhabditida</taxon>
        <taxon>Rhabditina</taxon>
        <taxon>Rhabditomorpha</taxon>
        <taxon>Rhabditoidea</taxon>
        <taxon>Rhabditidae</taxon>
        <taxon>Peloderinae</taxon>
        <taxon>Caenorhabditis</taxon>
    </lineage>
</organism>
<accession>A0A1I7TX15</accession>
<evidence type="ECO:0000313" key="2">
    <source>
        <dbReference type="WBParaSite" id="Csp11.Scaffold629.g12650.t1"/>
    </source>
</evidence>
<dbReference type="eggNOG" id="KOG3594">
    <property type="taxonomic scope" value="Eukaryota"/>
</dbReference>
<reference evidence="2" key="1">
    <citation type="submission" date="2016-11" db="UniProtKB">
        <authorList>
            <consortium name="WormBaseParasite"/>
        </authorList>
    </citation>
    <scope>IDENTIFICATION</scope>
</reference>